<evidence type="ECO:0000313" key="2">
    <source>
        <dbReference type="EMBL" id="KAF1979369.1"/>
    </source>
</evidence>
<protein>
    <submittedName>
        <fullName evidence="2">Uncharacterized protein</fullName>
    </submittedName>
</protein>
<name>A0A6A5VS02_9PLEO</name>
<evidence type="ECO:0000313" key="3">
    <source>
        <dbReference type="Proteomes" id="UP000800036"/>
    </source>
</evidence>
<reference evidence="2" key="1">
    <citation type="journal article" date="2020" name="Stud. Mycol.">
        <title>101 Dothideomycetes genomes: a test case for predicting lifestyles and emergence of pathogens.</title>
        <authorList>
            <person name="Haridas S."/>
            <person name="Albert R."/>
            <person name="Binder M."/>
            <person name="Bloem J."/>
            <person name="Labutti K."/>
            <person name="Salamov A."/>
            <person name="Andreopoulos B."/>
            <person name="Baker S."/>
            <person name="Barry K."/>
            <person name="Bills G."/>
            <person name="Bluhm B."/>
            <person name="Cannon C."/>
            <person name="Castanera R."/>
            <person name="Culley D."/>
            <person name="Daum C."/>
            <person name="Ezra D."/>
            <person name="Gonzalez J."/>
            <person name="Henrissat B."/>
            <person name="Kuo A."/>
            <person name="Liang C."/>
            <person name="Lipzen A."/>
            <person name="Lutzoni F."/>
            <person name="Magnuson J."/>
            <person name="Mondo S."/>
            <person name="Nolan M."/>
            <person name="Ohm R."/>
            <person name="Pangilinan J."/>
            <person name="Park H.-J."/>
            <person name="Ramirez L."/>
            <person name="Alfaro M."/>
            <person name="Sun H."/>
            <person name="Tritt A."/>
            <person name="Yoshinaga Y."/>
            <person name="Zwiers L.-H."/>
            <person name="Turgeon B."/>
            <person name="Goodwin S."/>
            <person name="Spatafora J."/>
            <person name="Crous P."/>
            <person name="Grigoriev I."/>
        </authorList>
    </citation>
    <scope>NUCLEOTIDE SEQUENCE</scope>
    <source>
        <strain evidence="2">CBS 107.79</strain>
    </source>
</reference>
<proteinExistence type="predicted"/>
<dbReference type="Proteomes" id="UP000800036">
    <property type="component" value="Unassembled WGS sequence"/>
</dbReference>
<evidence type="ECO:0000256" key="1">
    <source>
        <dbReference type="SAM" id="MobiDB-lite"/>
    </source>
</evidence>
<organism evidence="2 3">
    <name type="scientific">Bimuria novae-zelandiae CBS 107.79</name>
    <dbReference type="NCBI Taxonomy" id="1447943"/>
    <lineage>
        <taxon>Eukaryota</taxon>
        <taxon>Fungi</taxon>
        <taxon>Dikarya</taxon>
        <taxon>Ascomycota</taxon>
        <taxon>Pezizomycotina</taxon>
        <taxon>Dothideomycetes</taxon>
        <taxon>Pleosporomycetidae</taxon>
        <taxon>Pleosporales</taxon>
        <taxon>Massarineae</taxon>
        <taxon>Didymosphaeriaceae</taxon>
        <taxon>Bimuria</taxon>
    </lineage>
</organism>
<gene>
    <name evidence="2" type="ORF">BU23DRAFT_563559</name>
</gene>
<dbReference type="EMBL" id="ML976658">
    <property type="protein sequence ID" value="KAF1979369.1"/>
    <property type="molecule type" value="Genomic_DNA"/>
</dbReference>
<dbReference type="AlphaFoldDB" id="A0A6A5VS02"/>
<keyword evidence="3" id="KW-1185">Reference proteome</keyword>
<sequence length="166" mass="18292">MITFSTFTAQRPLQIVPYVPKPTSPRLSTKKKVLPGDDNVKEDEWKLAHTAHGVEVINLTWPADNEVEYEISGSGRESNDLGTQLNLSQPIANPRIFGASHEASDTGDRTDGNDRSGIAEGDGVWALPHRERSADYEQNGYAEEILSGTLQGPRQDYAAKLYRPGK</sequence>
<accession>A0A6A5VS02</accession>
<feature type="compositionally biased region" description="Basic and acidic residues" evidence="1">
    <location>
        <begin position="102"/>
        <end position="114"/>
    </location>
</feature>
<feature type="region of interest" description="Disordered" evidence="1">
    <location>
        <begin position="97"/>
        <end position="136"/>
    </location>
</feature>